<dbReference type="PANTHER" id="PTHR30153:SF2">
    <property type="entry name" value="REPLICATIVE DNA HELICASE"/>
    <property type="match status" value="1"/>
</dbReference>
<accession>A0AAJ1ICJ4</accession>
<comment type="catalytic activity">
    <reaction evidence="11 13">
        <text>ATP + H2O = ADP + phosphate + H(+)</text>
        <dbReference type="Rhea" id="RHEA:13065"/>
        <dbReference type="ChEBI" id="CHEBI:15377"/>
        <dbReference type="ChEBI" id="CHEBI:15378"/>
        <dbReference type="ChEBI" id="CHEBI:30616"/>
        <dbReference type="ChEBI" id="CHEBI:43474"/>
        <dbReference type="ChEBI" id="CHEBI:456216"/>
        <dbReference type="EC" id="5.6.2.3"/>
    </reaction>
</comment>
<dbReference type="InterPro" id="IPR027417">
    <property type="entry name" value="P-loop_NTPase"/>
</dbReference>
<dbReference type="GO" id="GO:0006269">
    <property type="term" value="P:DNA replication, synthesis of primer"/>
    <property type="evidence" value="ECO:0007669"/>
    <property type="project" value="UniProtKB-UniRule"/>
</dbReference>
<keyword evidence="8 13" id="KW-0238">DNA-binding</keyword>
<dbReference type="InterPro" id="IPR007694">
    <property type="entry name" value="DNA_helicase_DnaB-like_C"/>
</dbReference>
<keyword evidence="7 13" id="KW-0067">ATP-binding</keyword>
<dbReference type="Gene3D" id="3.40.50.300">
    <property type="entry name" value="P-loop containing nucleotide triphosphate hydrolases"/>
    <property type="match status" value="1"/>
</dbReference>
<dbReference type="GO" id="GO:0005829">
    <property type="term" value="C:cytosol"/>
    <property type="evidence" value="ECO:0007669"/>
    <property type="project" value="TreeGrafter"/>
</dbReference>
<keyword evidence="4 13" id="KW-0547">Nucleotide-binding</keyword>
<evidence type="ECO:0000256" key="11">
    <source>
        <dbReference type="ARBA" id="ARBA00048954"/>
    </source>
</evidence>
<name>A0AAJ1ICJ4_9SPIO</name>
<dbReference type="AlphaFoldDB" id="A0AAJ1ICJ4"/>
<dbReference type="SUPFAM" id="SSF52540">
    <property type="entry name" value="P-loop containing nucleoside triphosphate hydrolases"/>
    <property type="match status" value="1"/>
</dbReference>
<evidence type="ECO:0000313" key="15">
    <source>
        <dbReference type="EMBL" id="MDC7225639.1"/>
    </source>
</evidence>
<evidence type="ECO:0000256" key="13">
    <source>
        <dbReference type="RuleBase" id="RU362085"/>
    </source>
</evidence>
<dbReference type="Pfam" id="PF00772">
    <property type="entry name" value="DnaB"/>
    <property type="match status" value="1"/>
</dbReference>
<dbReference type="InterPro" id="IPR016136">
    <property type="entry name" value="DNA_helicase_N/primase_C"/>
</dbReference>
<evidence type="ECO:0000256" key="3">
    <source>
        <dbReference type="ARBA" id="ARBA00022705"/>
    </source>
</evidence>
<dbReference type="GO" id="GO:0043139">
    <property type="term" value="F:5'-3' DNA helicase activity"/>
    <property type="evidence" value="ECO:0007669"/>
    <property type="project" value="UniProtKB-EC"/>
</dbReference>
<dbReference type="InterPro" id="IPR007692">
    <property type="entry name" value="DNA_helicase_DnaB"/>
</dbReference>
<keyword evidence="6 13" id="KW-0347">Helicase</keyword>
<evidence type="ECO:0000256" key="4">
    <source>
        <dbReference type="ARBA" id="ARBA00022741"/>
    </source>
</evidence>
<dbReference type="SMART" id="SM00382">
    <property type="entry name" value="AAA"/>
    <property type="match status" value="1"/>
</dbReference>
<dbReference type="PANTHER" id="PTHR30153">
    <property type="entry name" value="REPLICATIVE DNA HELICASE DNAB"/>
    <property type="match status" value="1"/>
</dbReference>
<dbReference type="FunFam" id="1.10.860.10:FF:000001">
    <property type="entry name" value="Replicative DNA helicase"/>
    <property type="match status" value="1"/>
</dbReference>
<evidence type="ECO:0000313" key="16">
    <source>
        <dbReference type="Proteomes" id="UP001221217"/>
    </source>
</evidence>
<comment type="similarity">
    <text evidence="1 13">Belongs to the helicase family. DnaB subfamily.</text>
</comment>
<keyword evidence="3 13" id="KW-0235">DNA replication</keyword>
<dbReference type="Gene3D" id="1.10.860.10">
    <property type="entry name" value="DNAb Helicase, Chain A"/>
    <property type="match status" value="1"/>
</dbReference>
<reference evidence="15 16" key="1">
    <citation type="submission" date="2022-12" db="EMBL/GenBank/DDBJ databases">
        <title>Metagenome assembled genome from gulf of manar.</title>
        <authorList>
            <person name="Kohli P."/>
            <person name="Pk S."/>
            <person name="Venkata Ramana C."/>
            <person name="Sasikala C."/>
        </authorList>
    </citation>
    <scope>NUCLEOTIDE SEQUENCE [LARGE SCALE GENOMIC DNA]</scope>
    <source>
        <strain evidence="15">JB008</strain>
    </source>
</reference>
<evidence type="ECO:0000256" key="10">
    <source>
        <dbReference type="ARBA" id="ARBA00044932"/>
    </source>
</evidence>
<keyword evidence="9" id="KW-0413">Isomerase</keyword>
<dbReference type="Proteomes" id="UP001221217">
    <property type="component" value="Unassembled WGS sequence"/>
</dbReference>
<dbReference type="GO" id="GO:0005524">
    <property type="term" value="F:ATP binding"/>
    <property type="evidence" value="ECO:0007669"/>
    <property type="project" value="UniProtKB-UniRule"/>
</dbReference>
<dbReference type="GO" id="GO:1990077">
    <property type="term" value="C:primosome complex"/>
    <property type="evidence" value="ECO:0007669"/>
    <property type="project" value="UniProtKB-UniRule"/>
</dbReference>
<evidence type="ECO:0000256" key="5">
    <source>
        <dbReference type="ARBA" id="ARBA00022801"/>
    </source>
</evidence>
<evidence type="ECO:0000256" key="12">
    <source>
        <dbReference type="NCBIfam" id="TIGR00665"/>
    </source>
</evidence>
<proteinExistence type="inferred from homology"/>
<feature type="domain" description="SF4 helicase" evidence="14">
    <location>
        <begin position="180"/>
        <end position="445"/>
    </location>
</feature>
<dbReference type="EMBL" id="JAQQAL010000008">
    <property type="protein sequence ID" value="MDC7225639.1"/>
    <property type="molecule type" value="Genomic_DNA"/>
</dbReference>
<organism evidence="15 16">
    <name type="scientific">Candidatus Thalassospirochaeta sargassi</name>
    <dbReference type="NCBI Taxonomy" id="3119039"/>
    <lineage>
        <taxon>Bacteria</taxon>
        <taxon>Pseudomonadati</taxon>
        <taxon>Spirochaetota</taxon>
        <taxon>Spirochaetia</taxon>
        <taxon>Spirochaetales</taxon>
        <taxon>Spirochaetaceae</taxon>
        <taxon>Candidatus Thalassospirochaeta</taxon>
    </lineage>
</organism>
<protein>
    <recommendedName>
        <fullName evidence="12 13">Replicative DNA helicase</fullName>
        <ecNumber evidence="12 13">5.6.2.3</ecNumber>
    </recommendedName>
</protein>
<evidence type="ECO:0000256" key="2">
    <source>
        <dbReference type="ARBA" id="ARBA00022515"/>
    </source>
</evidence>
<dbReference type="SUPFAM" id="SSF48024">
    <property type="entry name" value="N-terminal domain of DnaB helicase"/>
    <property type="match status" value="1"/>
</dbReference>
<dbReference type="GO" id="GO:0003677">
    <property type="term" value="F:DNA binding"/>
    <property type="evidence" value="ECO:0007669"/>
    <property type="project" value="UniProtKB-UniRule"/>
</dbReference>
<dbReference type="NCBIfam" id="TIGR00665">
    <property type="entry name" value="DnaB"/>
    <property type="match status" value="1"/>
</dbReference>
<dbReference type="InterPro" id="IPR036185">
    <property type="entry name" value="DNA_heli_DnaB-like_N_sf"/>
</dbReference>
<evidence type="ECO:0000256" key="9">
    <source>
        <dbReference type="ARBA" id="ARBA00023235"/>
    </source>
</evidence>
<dbReference type="InterPro" id="IPR003593">
    <property type="entry name" value="AAA+_ATPase"/>
</dbReference>
<dbReference type="GO" id="GO:0016787">
    <property type="term" value="F:hydrolase activity"/>
    <property type="evidence" value="ECO:0007669"/>
    <property type="project" value="UniProtKB-KW"/>
</dbReference>
<comment type="caution">
    <text evidence="15">The sequence shown here is derived from an EMBL/GenBank/DDBJ whole genome shotgun (WGS) entry which is preliminary data.</text>
</comment>
<dbReference type="InterPro" id="IPR007693">
    <property type="entry name" value="DNA_helicase_DnaB-like_N"/>
</dbReference>
<sequence>MTPEVLKDKVPPHNDDAEKASLGAVLLDQDAIDTVLNFLRADDFYRTAHKKIFQAITDLSNQSQPVDLITLAEKLRDKGDLEACGGAAYISTLSDFVPTSANVEYYAKIVKDSSVRRRLIMTASQMIADAHDDTREGNEIIEESEKRIFEITTDTNTSDYKNAGEVVSKTIEAIEKLYHTKDAYTGVPSGFTELDQMTSGFQNSEFIIIGARPSIGKTALALTMAANISIHQKISAGFFSLEMSDMALMQRLVASEARINSSALRSGMFKMSDFSKLTEAASRIYESPLYIDDTPNMKLLQIRSTARRLKAHEDVKIIFIDYIGLIEPENKGRTPRHEQIGEISRSLKALARELEIPVVCLSQVGRQAEGEPPKLSDLRESGSIEQDADVVMFLHRERMSSDEDGNDAGRKTELIVAKQRNGPVGKVDLVFVPQYTRFESLSKDYN</sequence>
<evidence type="ECO:0000256" key="6">
    <source>
        <dbReference type="ARBA" id="ARBA00022806"/>
    </source>
</evidence>
<gene>
    <name evidence="15" type="primary">dnaB</name>
    <name evidence="15" type="ORF">PQJ61_02615</name>
</gene>
<evidence type="ECO:0000256" key="8">
    <source>
        <dbReference type="ARBA" id="ARBA00023125"/>
    </source>
</evidence>
<evidence type="ECO:0000256" key="7">
    <source>
        <dbReference type="ARBA" id="ARBA00022840"/>
    </source>
</evidence>
<dbReference type="Pfam" id="PF03796">
    <property type="entry name" value="DnaB_C"/>
    <property type="match status" value="1"/>
</dbReference>
<evidence type="ECO:0000259" key="14">
    <source>
        <dbReference type="PROSITE" id="PS51199"/>
    </source>
</evidence>
<keyword evidence="2 13" id="KW-0639">Primosome</keyword>
<dbReference type="CDD" id="cd00984">
    <property type="entry name" value="DnaB_C"/>
    <property type="match status" value="1"/>
</dbReference>
<dbReference type="EC" id="5.6.2.3" evidence="12 13"/>
<comment type="function">
    <text evidence="10 13">The main replicative DNA helicase, it participates in initiation and elongation during chromosome replication. Travels ahead of the DNA replisome, separating dsDNA into templates for DNA synthesis. A processive ATP-dependent 5'-3' DNA helicase it has DNA-dependent ATPase activity.</text>
</comment>
<evidence type="ECO:0000256" key="1">
    <source>
        <dbReference type="ARBA" id="ARBA00008428"/>
    </source>
</evidence>
<dbReference type="PROSITE" id="PS51199">
    <property type="entry name" value="SF4_HELICASE"/>
    <property type="match status" value="1"/>
</dbReference>
<keyword evidence="5 13" id="KW-0378">Hydrolase</keyword>